<dbReference type="RefSeq" id="WP_162874813.1">
    <property type="nucleotide sequence ID" value="NZ_JAEMEF010000006.1"/>
</dbReference>
<organism evidence="1 2">
    <name type="scientific">Olleya sediminilitoris</name>
    <dbReference type="NCBI Taxonomy" id="2795739"/>
    <lineage>
        <taxon>Bacteria</taxon>
        <taxon>Pseudomonadati</taxon>
        <taxon>Bacteroidota</taxon>
        <taxon>Flavobacteriia</taxon>
        <taxon>Flavobacteriales</taxon>
        <taxon>Flavobacteriaceae</taxon>
    </lineage>
</organism>
<gene>
    <name evidence="1" type="ORF">JAO71_09110</name>
</gene>
<sequence length="173" mass="20871">MSEEKTTFEFITIEPKEEHSSKYEKIIHHKNSRKNRVKFNKEKYEEKELIWALKKYTGERADDGMNWQYQSSEDKLNEELTAEKIAEIINLGIDFDFDYHPKENDLLVLRYEYISPELKNKRRPFINYYTSFIYNNGKWNVNEGFDHIDSDYLEFKSGIIKYVTQQSTVVKNK</sequence>
<protein>
    <submittedName>
        <fullName evidence="1">Uncharacterized protein</fullName>
    </submittedName>
</protein>
<reference evidence="1 2" key="1">
    <citation type="submission" date="2020-12" db="EMBL/GenBank/DDBJ databases">
        <title>Olleya sediminilitoris sp. nov., isolated from a tidal flat.</title>
        <authorList>
            <person name="Park S."/>
            <person name="Yoon J.-H."/>
        </authorList>
    </citation>
    <scope>NUCLEOTIDE SEQUENCE [LARGE SCALE GENOMIC DNA]</scope>
    <source>
        <strain evidence="1 2">YSTF-M6</strain>
    </source>
</reference>
<proteinExistence type="predicted"/>
<dbReference type="Proteomes" id="UP000605013">
    <property type="component" value="Unassembled WGS sequence"/>
</dbReference>
<accession>A0ABS1WLF3</accession>
<evidence type="ECO:0000313" key="1">
    <source>
        <dbReference type="EMBL" id="MBL7559959.1"/>
    </source>
</evidence>
<dbReference type="EMBL" id="JAEMEF010000006">
    <property type="protein sequence ID" value="MBL7559959.1"/>
    <property type="molecule type" value="Genomic_DNA"/>
</dbReference>
<evidence type="ECO:0000313" key="2">
    <source>
        <dbReference type="Proteomes" id="UP000605013"/>
    </source>
</evidence>
<comment type="caution">
    <text evidence="1">The sequence shown here is derived from an EMBL/GenBank/DDBJ whole genome shotgun (WGS) entry which is preliminary data.</text>
</comment>
<keyword evidence="2" id="KW-1185">Reference proteome</keyword>
<name>A0ABS1WLF3_9FLAO</name>